<dbReference type="RefSeq" id="WP_270140734.1">
    <property type="nucleotide sequence ID" value="NZ_CP115450.1"/>
</dbReference>
<protein>
    <recommendedName>
        <fullName evidence="4">DUF5753 domain-containing protein</fullName>
    </recommendedName>
</protein>
<evidence type="ECO:0000256" key="1">
    <source>
        <dbReference type="SAM" id="MobiDB-lite"/>
    </source>
</evidence>
<keyword evidence="3" id="KW-1185">Reference proteome</keyword>
<accession>A0ABY7PXB2</accession>
<gene>
    <name evidence="2" type="ORF">O1G21_03850</name>
</gene>
<evidence type="ECO:0000313" key="3">
    <source>
        <dbReference type="Proteomes" id="UP001212821"/>
    </source>
</evidence>
<dbReference type="Proteomes" id="UP001212821">
    <property type="component" value="Chromosome"/>
</dbReference>
<proteinExistence type="predicted"/>
<organism evidence="2 3">
    <name type="scientific">Kitasatospora cathayae</name>
    <dbReference type="NCBI Taxonomy" id="3004092"/>
    <lineage>
        <taxon>Bacteria</taxon>
        <taxon>Bacillati</taxon>
        <taxon>Actinomycetota</taxon>
        <taxon>Actinomycetes</taxon>
        <taxon>Kitasatosporales</taxon>
        <taxon>Streptomycetaceae</taxon>
        <taxon>Kitasatospora</taxon>
    </lineage>
</organism>
<feature type="region of interest" description="Disordered" evidence="1">
    <location>
        <begin position="45"/>
        <end position="79"/>
    </location>
</feature>
<reference evidence="3" key="1">
    <citation type="submission" date="2022-12" db="EMBL/GenBank/DDBJ databases">
        <authorList>
            <person name="Mo P."/>
        </authorList>
    </citation>
    <scope>NUCLEOTIDE SEQUENCE [LARGE SCALE GENOMIC DNA]</scope>
    <source>
        <strain evidence="3">HUAS 3-15</strain>
    </source>
</reference>
<feature type="compositionally biased region" description="Low complexity" evidence="1">
    <location>
        <begin position="45"/>
        <end position="61"/>
    </location>
</feature>
<evidence type="ECO:0000313" key="2">
    <source>
        <dbReference type="EMBL" id="WBP85064.1"/>
    </source>
</evidence>
<sequence length="117" mass="12285">MARRELILAQPRFIAALVASYGAGVQQFLADGGCQDPSSVMARTRSSSSMAMSFGSSSSRANRQGWPPAGSAGRCCTAIGPPPPRSFRNAISEKIALAHTEPTVSLWDDLLAESDAT</sequence>
<name>A0ABY7PXB2_9ACTN</name>
<dbReference type="EMBL" id="CP115450">
    <property type="protein sequence ID" value="WBP85064.1"/>
    <property type="molecule type" value="Genomic_DNA"/>
</dbReference>
<evidence type="ECO:0008006" key="4">
    <source>
        <dbReference type="Google" id="ProtNLM"/>
    </source>
</evidence>